<evidence type="ECO:0000313" key="2">
    <source>
        <dbReference type="EMBL" id="OHT93326.1"/>
    </source>
</evidence>
<dbReference type="Proteomes" id="UP000179636">
    <property type="component" value="Unassembled WGS sequence"/>
</dbReference>
<evidence type="ECO:0000313" key="3">
    <source>
        <dbReference type="Proteomes" id="UP000179636"/>
    </source>
</evidence>
<feature type="region of interest" description="Disordered" evidence="1">
    <location>
        <begin position="700"/>
        <end position="743"/>
    </location>
</feature>
<dbReference type="EMBL" id="MLHV01000024">
    <property type="protein sequence ID" value="OHT93326.1"/>
    <property type="molecule type" value="Genomic_DNA"/>
</dbReference>
<accession>A0A1Q9W3X2</accession>
<proteinExistence type="predicted"/>
<keyword evidence="3" id="KW-1185">Reference proteome</keyword>
<evidence type="ECO:0000256" key="1">
    <source>
        <dbReference type="SAM" id="MobiDB-lite"/>
    </source>
</evidence>
<reference evidence="2 3" key="1">
    <citation type="submission" date="2016-10" db="EMBL/GenBank/DDBJ databases">
        <title>Evaluation of Human, Animal and Environmental Mycobacterium chelonae Isolates by Core Genome Phylogenomic Analysis, Targeted Gene Comparison, and Anti-microbial Susceptibility Patterns: A Tale of Mistaken Identities.</title>
        <authorList>
            <person name="Fogelson S.B."/>
            <person name="Camus A.C."/>
            <person name="Lorenz W."/>
            <person name="Vasireddy R."/>
            <person name="Vasireddy S."/>
            <person name="Smith T."/>
            <person name="Brown-Elliott B.A."/>
            <person name="Wallace R.J.Jr."/>
            <person name="Hasan N.A."/>
            <person name="Reischl U."/>
            <person name="Sanchez S."/>
        </authorList>
    </citation>
    <scope>NUCLEOTIDE SEQUENCE [LARGE SCALE GENOMIC DNA]</scope>
    <source>
        <strain evidence="2 3">24999</strain>
    </source>
</reference>
<dbReference type="RefSeq" id="WP_070946305.1">
    <property type="nucleotide sequence ID" value="NZ_MLCL01000089.1"/>
</dbReference>
<sequence length="743" mass="83024">MVFGAGKKLEFRDYVQGTWGVFNTPAGQVSYVLTKARLGEDSAEPERQLTKSLSPVREIMEPDSLDFNQLLQRDLDDHRVAIKLIPYLLEKKPTGPAFFPPIVAILLPFKNKKPTKFPALGASSDTVDDDGTRWREEKAGSAFKVQQLLDVDGRLHPVNVGKLWWNSTEAKLVVLDGQHRAMALLAIERTLSNSWADSTGAKYRSFYENEVTKQLKKGGQGALDLASIEVPVAVCWLPAETGENARAHEAARKLFVDVNREARPPSESRIILLSDAELTNILTRRMLSELRSDDTDRLLPLIAVEYDNPIVNTSRPARWSVVTNIHLLKEAVDWCIFGPAKLLSNVDVRKSRGRPNKIDRDACMREQLQTDSLFPNQFEDGGYTYRRDELGNEDFPLGQVDKISDRFAATWGESFLLLLSSVRPYSAHVDALQELKDNWHRDETSLTLAYDALFGGVGVYWTLKDSYEHYLSNGAKGQKSDVVVAWEAILKREGVFESYRANQYMGGASDGLLKKSKAAYAVLNTQACQLGLLLSLGTLWELRKDANAAVLDELPILAAAMVDGLNNYFDQDHGKAADRRLALNKAEVTHPLNQIQNMDALQAVYFRYFWLEILSSDAVWPHIAAWVPDKVVFDQKRNRGRSFYFNLLSEQHLKALATSNPGQAAAGLKNDAEAAAKKSLQRALAKWCAVDESEFSQWFDNRTDVGDSTQPDDDGVTKVRPEDDLSDDNADGAVTSLEELLGD</sequence>
<gene>
    <name evidence="2" type="ORF">BKG61_22365</name>
</gene>
<accession>A0A1S1JYA0</accession>
<dbReference type="AlphaFoldDB" id="A0A1S1JYA0"/>
<name>A0A1S1JYA0_9MYCO</name>
<protein>
    <recommendedName>
        <fullName evidence="4">DGQHR domain-containing protein</fullName>
    </recommendedName>
</protein>
<organism evidence="2 3">
    <name type="scientific">Mycobacterium syngnathidarum</name>
    <dbReference type="NCBI Taxonomy" id="1908205"/>
    <lineage>
        <taxon>Bacteria</taxon>
        <taxon>Bacillati</taxon>
        <taxon>Actinomycetota</taxon>
        <taxon>Actinomycetes</taxon>
        <taxon>Mycobacteriales</taxon>
        <taxon>Mycobacteriaceae</taxon>
        <taxon>Mycobacterium</taxon>
    </lineage>
</organism>
<evidence type="ECO:0008006" key="4">
    <source>
        <dbReference type="Google" id="ProtNLM"/>
    </source>
</evidence>
<comment type="caution">
    <text evidence="2">The sequence shown here is derived from an EMBL/GenBank/DDBJ whole genome shotgun (WGS) entry which is preliminary data.</text>
</comment>
<dbReference type="OrthoDB" id="494153at2"/>